<dbReference type="PROSITE" id="PS50404">
    <property type="entry name" value="GST_NTER"/>
    <property type="match status" value="1"/>
</dbReference>
<dbReference type="GO" id="GO:0006559">
    <property type="term" value="P:L-phenylalanine catabolic process"/>
    <property type="evidence" value="ECO:0007669"/>
    <property type="project" value="TreeGrafter"/>
</dbReference>
<dbReference type="RefSeq" id="WP_183967097.1">
    <property type="nucleotide sequence ID" value="NZ_BAABBZ010000006.1"/>
</dbReference>
<dbReference type="AlphaFoldDB" id="A0A7W6DWJ3"/>
<gene>
    <name evidence="4" type="ORF">GGQ68_002922</name>
</gene>
<evidence type="ECO:0000313" key="5">
    <source>
        <dbReference type="Proteomes" id="UP000541426"/>
    </source>
</evidence>
<dbReference type="PANTHER" id="PTHR42673">
    <property type="entry name" value="MALEYLACETOACETATE ISOMERASE"/>
    <property type="match status" value="1"/>
</dbReference>
<dbReference type="EMBL" id="JACIEJ010000007">
    <property type="protein sequence ID" value="MBB3986579.1"/>
    <property type="molecule type" value="Genomic_DNA"/>
</dbReference>
<dbReference type="InterPro" id="IPR005955">
    <property type="entry name" value="GST_Zeta"/>
</dbReference>
<dbReference type="GO" id="GO:0004364">
    <property type="term" value="F:glutathione transferase activity"/>
    <property type="evidence" value="ECO:0007669"/>
    <property type="project" value="TreeGrafter"/>
</dbReference>
<dbReference type="GO" id="GO:0050077">
    <property type="term" value="F:maleylpyruvate isomerase activity"/>
    <property type="evidence" value="ECO:0007669"/>
    <property type="project" value="UniProtKB-EC"/>
</dbReference>
<organism evidence="4 5">
    <name type="scientific">Sagittula marina</name>
    <dbReference type="NCBI Taxonomy" id="943940"/>
    <lineage>
        <taxon>Bacteria</taxon>
        <taxon>Pseudomonadati</taxon>
        <taxon>Pseudomonadota</taxon>
        <taxon>Alphaproteobacteria</taxon>
        <taxon>Rhodobacterales</taxon>
        <taxon>Roseobacteraceae</taxon>
        <taxon>Sagittula</taxon>
    </lineage>
</organism>
<dbReference type="EC" id="5.2.1.4" evidence="4"/>
<evidence type="ECO:0000259" key="2">
    <source>
        <dbReference type="PROSITE" id="PS50404"/>
    </source>
</evidence>
<feature type="domain" description="GST N-terminal" evidence="2">
    <location>
        <begin position="1"/>
        <end position="81"/>
    </location>
</feature>
<dbReference type="SUPFAM" id="SSF52833">
    <property type="entry name" value="Thioredoxin-like"/>
    <property type="match status" value="1"/>
</dbReference>
<dbReference type="InterPro" id="IPR004045">
    <property type="entry name" value="Glutathione_S-Trfase_N"/>
</dbReference>
<dbReference type="SFLD" id="SFLDS00019">
    <property type="entry name" value="Glutathione_Transferase_(cytos"/>
    <property type="match status" value="1"/>
</dbReference>
<dbReference type="InterPro" id="IPR036249">
    <property type="entry name" value="Thioredoxin-like_sf"/>
</dbReference>
<dbReference type="Pfam" id="PF13417">
    <property type="entry name" value="GST_N_3"/>
    <property type="match status" value="1"/>
</dbReference>
<dbReference type="GO" id="GO:0016034">
    <property type="term" value="F:maleylacetoacetate isomerase activity"/>
    <property type="evidence" value="ECO:0007669"/>
    <property type="project" value="UniProtKB-EC"/>
</dbReference>
<protein>
    <submittedName>
        <fullName evidence="4">Maleylacetoacetate isomerase/maleylpyruvate isomerase</fullName>
        <ecNumber evidence="4">5.2.1.2</ecNumber>
        <ecNumber evidence="4">5.2.1.4</ecNumber>
    </submittedName>
</protein>
<name>A0A7W6DWJ3_9RHOB</name>
<dbReference type="Proteomes" id="UP000541426">
    <property type="component" value="Unassembled WGS sequence"/>
</dbReference>
<dbReference type="Gene3D" id="3.40.30.10">
    <property type="entry name" value="Glutaredoxin"/>
    <property type="match status" value="1"/>
</dbReference>
<evidence type="ECO:0000313" key="4">
    <source>
        <dbReference type="EMBL" id="MBB3986579.1"/>
    </source>
</evidence>
<comment type="similarity">
    <text evidence="1">Belongs to the GST superfamily. Zeta family.</text>
</comment>
<feature type="domain" description="GST C-terminal" evidence="3">
    <location>
        <begin position="86"/>
        <end position="210"/>
    </location>
</feature>
<dbReference type="Gene3D" id="1.20.1050.10">
    <property type="match status" value="1"/>
</dbReference>
<dbReference type="InterPro" id="IPR010987">
    <property type="entry name" value="Glutathione-S-Trfase_C-like"/>
</dbReference>
<dbReference type="SUPFAM" id="SSF47616">
    <property type="entry name" value="GST C-terminal domain-like"/>
    <property type="match status" value="1"/>
</dbReference>
<sequence length="216" mass="23699">MILYSYWRSTTSMRVRAALNVKGVAYDIAPVNLLEGAQRASDYAALNPVEAVPTLVLKDGTALTQSMAILDWLEETHPEPPLLPAAPVARAHVRAAAQTIAMDIHPVNNLKVLAHLKTRGFDDLAATDWICHWMARGLAAYQRLIAKEGRFSFGDELTQADLCLVAQMVNARRWGLDLAPLTRLTEIDSAVRDIPAIRAALPENQPDAPMKEAICP</sequence>
<keyword evidence="4" id="KW-0670">Pyruvate</keyword>
<dbReference type="PANTHER" id="PTHR42673:SF4">
    <property type="entry name" value="MALEYLACETOACETATE ISOMERASE"/>
    <property type="match status" value="1"/>
</dbReference>
<dbReference type="InterPro" id="IPR034333">
    <property type="entry name" value="GST_Zeta_N"/>
</dbReference>
<dbReference type="InterPro" id="IPR036282">
    <property type="entry name" value="Glutathione-S-Trfase_C_sf"/>
</dbReference>
<dbReference type="InterPro" id="IPR040079">
    <property type="entry name" value="Glutathione_S-Trfase"/>
</dbReference>
<dbReference type="NCBIfam" id="TIGR01262">
    <property type="entry name" value="maiA"/>
    <property type="match status" value="1"/>
</dbReference>
<evidence type="ECO:0000259" key="3">
    <source>
        <dbReference type="PROSITE" id="PS50405"/>
    </source>
</evidence>
<proteinExistence type="inferred from homology"/>
<comment type="caution">
    <text evidence="4">The sequence shown here is derived from an EMBL/GenBank/DDBJ whole genome shotgun (WGS) entry which is preliminary data.</text>
</comment>
<dbReference type="CDD" id="cd03042">
    <property type="entry name" value="GST_N_Zeta"/>
    <property type="match status" value="1"/>
</dbReference>
<dbReference type="SFLD" id="SFLDG00358">
    <property type="entry name" value="Main_(cytGST)"/>
    <property type="match status" value="1"/>
</dbReference>
<dbReference type="EC" id="5.2.1.2" evidence="4"/>
<dbReference type="GO" id="GO:0005737">
    <property type="term" value="C:cytoplasm"/>
    <property type="evidence" value="ECO:0007669"/>
    <property type="project" value="InterPro"/>
</dbReference>
<dbReference type="PROSITE" id="PS50405">
    <property type="entry name" value="GST_CTER"/>
    <property type="match status" value="1"/>
</dbReference>
<reference evidence="4 5" key="1">
    <citation type="submission" date="2020-08" db="EMBL/GenBank/DDBJ databases">
        <title>Genomic Encyclopedia of Type Strains, Phase IV (KMG-IV): sequencing the most valuable type-strain genomes for metagenomic binning, comparative biology and taxonomic classification.</title>
        <authorList>
            <person name="Goeker M."/>
        </authorList>
    </citation>
    <scope>NUCLEOTIDE SEQUENCE [LARGE SCALE GENOMIC DNA]</scope>
    <source>
        <strain evidence="4 5">DSM 102235</strain>
    </source>
</reference>
<keyword evidence="5" id="KW-1185">Reference proteome</keyword>
<accession>A0A7W6DWJ3</accession>
<keyword evidence="4" id="KW-0413">Isomerase</keyword>
<dbReference type="GO" id="GO:0006749">
    <property type="term" value="P:glutathione metabolic process"/>
    <property type="evidence" value="ECO:0007669"/>
    <property type="project" value="TreeGrafter"/>
</dbReference>
<evidence type="ECO:0000256" key="1">
    <source>
        <dbReference type="ARBA" id="ARBA00010007"/>
    </source>
</evidence>